<reference evidence="2" key="1">
    <citation type="submission" date="2018-08" db="EMBL/GenBank/DDBJ databases">
        <title>Identification of Burkholderia cepacia strains that express a Burkholderia pseudomallei-like capsular polysaccharide.</title>
        <authorList>
            <person name="Burtnick M.N."/>
            <person name="Vongsouvath M."/>
            <person name="Newton P."/>
            <person name="Wuthiekanun V."/>
            <person name="Limmathurotsakul D."/>
            <person name="Brett P.J."/>
            <person name="Chantratita N."/>
            <person name="Dance D.A."/>
        </authorList>
    </citation>
    <scope>NUCLEOTIDE SEQUENCE</scope>
    <source>
        <strain evidence="2">SBXCC001</strain>
    </source>
</reference>
<accession>A0AAW9CPI2</accession>
<evidence type="ECO:0000256" key="1">
    <source>
        <dbReference type="SAM" id="MobiDB-lite"/>
    </source>
</evidence>
<name>A0AAW9CPI2_BURTH</name>
<dbReference type="Proteomes" id="UP001272137">
    <property type="component" value="Unassembled WGS sequence"/>
</dbReference>
<feature type="region of interest" description="Disordered" evidence="1">
    <location>
        <begin position="26"/>
        <end position="51"/>
    </location>
</feature>
<keyword evidence="2" id="KW-0012">Acyltransferase</keyword>
<evidence type="ECO:0000313" key="2">
    <source>
        <dbReference type="EMBL" id="MDW9251506.1"/>
    </source>
</evidence>
<sequence>MRSRLQAKIFTRNLEIFADISTRNRESNDQFESFRAAVRRQERPAAARAGT</sequence>
<comment type="caution">
    <text evidence="2">The sequence shown here is derived from an EMBL/GenBank/DDBJ whole genome shotgun (WGS) entry which is preliminary data.</text>
</comment>
<dbReference type="EMBL" id="QXCT01000001">
    <property type="protein sequence ID" value="MDW9251506.1"/>
    <property type="molecule type" value="Genomic_DNA"/>
</dbReference>
<gene>
    <name evidence="2" type="ORF">C7S16_6573</name>
</gene>
<protein>
    <submittedName>
        <fullName evidence="2">Acyltransferase family domain protein</fullName>
    </submittedName>
</protein>
<dbReference type="AlphaFoldDB" id="A0AAW9CPI2"/>
<evidence type="ECO:0000313" key="3">
    <source>
        <dbReference type="Proteomes" id="UP001272137"/>
    </source>
</evidence>
<organism evidence="2 3">
    <name type="scientific">Burkholderia thailandensis</name>
    <dbReference type="NCBI Taxonomy" id="57975"/>
    <lineage>
        <taxon>Bacteria</taxon>
        <taxon>Pseudomonadati</taxon>
        <taxon>Pseudomonadota</taxon>
        <taxon>Betaproteobacteria</taxon>
        <taxon>Burkholderiales</taxon>
        <taxon>Burkholderiaceae</taxon>
        <taxon>Burkholderia</taxon>
        <taxon>pseudomallei group</taxon>
    </lineage>
</organism>
<keyword evidence="2" id="KW-0808">Transferase</keyword>
<proteinExistence type="predicted"/>
<dbReference type="GO" id="GO:0016746">
    <property type="term" value="F:acyltransferase activity"/>
    <property type="evidence" value="ECO:0007669"/>
    <property type="project" value="UniProtKB-KW"/>
</dbReference>